<organism evidence="1 2">
    <name type="scientific">Epilithonimonas bovis DSM 19482</name>
    <dbReference type="NCBI Taxonomy" id="1121284"/>
    <lineage>
        <taxon>Bacteria</taxon>
        <taxon>Pseudomonadati</taxon>
        <taxon>Bacteroidota</taxon>
        <taxon>Flavobacteriia</taxon>
        <taxon>Flavobacteriales</taxon>
        <taxon>Weeksellaceae</taxon>
        <taxon>Chryseobacterium group</taxon>
        <taxon>Epilithonimonas</taxon>
    </lineage>
</organism>
<dbReference type="Proteomes" id="UP000187261">
    <property type="component" value="Unassembled WGS sequence"/>
</dbReference>
<accession>A0A1U7PXX2</accession>
<dbReference type="OrthoDB" id="1273418at2"/>
<gene>
    <name evidence="1" type="ORF">SAMN05660493_01497</name>
</gene>
<sequence length="59" mass="6518">MMIGTTKTLNKNIIGTSKSKEMWGKKGDVVKIISVSGSAVIYENENGKRFPCNINDLEK</sequence>
<evidence type="ECO:0000313" key="1">
    <source>
        <dbReference type="EMBL" id="SIT96802.1"/>
    </source>
</evidence>
<protein>
    <recommendedName>
        <fullName evidence="3">Hypervirulence associated protein TUDOR domain-containing protein</fullName>
    </recommendedName>
</protein>
<dbReference type="AlphaFoldDB" id="A0A1U7PXX2"/>
<name>A0A1U7PXX2_9FLAO</name>
<evidence type="ECO:0000313" key="2">
    <source>
        <dbReference type="Proteomes" id="UP000187261"/>
    </source>
</evidence>
<dbReference type="EMBL" id="FTPU01000013">
    <property type="protein sequence ID" value="SIT96802.1"/>
    <property type="molecule type" value="Genomic_DNA"/>
</dbReference>
<evidence type="ECO:0008006" key="3">
    <source>
        <dbReference type="Google" id="ProtNLM"/>
    </source>
</evidence>
<dbReference type="STRING" id="1121284.SAMN05660493_01497"/>
<proteinExistence type="predicted"/>
<dbReference type="RefSeq" id="WP_076783004.1">
    <property type="nucleotide sequence ID" value="NZ_FTPU01000013.1"/>
</dbReference>
<keyword evidence="2" id="KW-1185">Reference proteome</keyword>
<reference evidence="2" key="1">
    <citation type="submission" date="2016-10" db="EMBL/GenBank/DDBJ databases">
        <authorList>
            <person name="Varghese N."/>
            <person name="Submissions S."/>
        </authorList>
    </citation>
    <scope>NUCLEOTIDE SEQUENCE [LARGE SCALE GENOMIC DNA]</scope>
    <source>
        <strain evidence="2">DSM 19482</strain>
    </source>
</reference>